<comment type="caution">
    <text evidence="1">The sequence shown here is derived from an EMBL/GenBank/DDBJ whole genome shotgun (WGS) entry which is preliminary data.</text>
</comment>
<sequence>MVLKTKDSGQGAAVPCYLKSNVRALESTVIPSWVLVHDVKRNLPARYPAPWSVGIMTNRADTKQSICG</sequence>
<reference evidence="1" key="1">
    <citation type="submission" date="2020-07" db="EMBL/GenBank/DDBJ databases">
        <title>Multicomponent nature underlies the extraordinary mechanical properties of spider dragline silk.</title>
        <authorList>
            <person name="Kono N."/>
            <person name="Nakamura H."/>
            <person name="Mori M."/>
            <person name="Yoshida Y."/>
            <person name="Ohtoshi R."/>
            <person name="Malay A.D."/>
            <person name="Moran D.A.P."/>
            <person name="Tomita M."/>
            <person name="Numata K."/>
            <person name="Arakawa K."/>
        </authorList>
    </citation>
    <scope>NUCLEOTIDE SEQUENCE</scope>
</reference>
<dbReference type="Proteomes" id="UP000887116">
    <property type="component" value="Unassembled WGS sequence"/>
</dbReference>
<evidence type="ECO:0000313" key="2">
    <source>
        <dbReference type="Proteomes" id="UP000887116"/>
    </source>
</evidence>
<dbReference type="EMBL" id="BMAO01029512">
    <property type="protein sequence ID" value="GFR32363.1"/>
    <property type="molecule type" value="Genomic_DNA"/>
</dbReference>
<proteinExistence type="predicted"/>
<evidence type="ECO:0000313" key="1">
    <source>
        <dbReference type="EMBL" id="GFR32363.1"/>
    </source>
</evidence>
<organism evidence="1 2">
    <name type="scientific">Trichonephila clavata</name>
    <name type="common">Joro spider</name>
    <name type="synonym">Nephila clavata</name>
    <dbReference type="NCBI Taxonomy" id="2740835"/>
    <lineage>
        <taxon>Eukaryota</taxon>
        <taxon>Metazoa</taxon>
        <taxon>Ecdysozoa</taxon>
        <taxon>Arthropoda</taxon>
        <taxon>Chelicerata</taxon>
        <taxon>Arachnida</taxon>
        <taxon>Araneae</taxon>
        <taxon>Araneomorphae</taxon>
        <taxon>Entelegynae</taxon>
        <taxon>Araneoidea</taxon>
        <taxon>Nephilidae</taxon>
        <taxon>Trichonephila</taxon>
    </lineage>
</organism>
<name>A0A8X6JN90_TRICU</name>
<accession>A0A8X6JN90</accession>
<protein>
    <submittedName>
        <fullName evidence="1">Uncharacterized protein</fullName>
    </submittedName>
</protein>
<keyword evidence="2" id="KW-1185">Reference proteome</keyword>
<gene>
    <name evidence="1" type="ORF">TNCT_120421</name>
</gene>
<dbReference type="AlphaFoldDB" id="A0A8X6JN90"/>